<dbReference type="Proteomes" id="UP001082899">
    <property type="component" value="Unassembled WGS sequence"/>
</dbReference>
<feature type="domain" description="Methyl-accepting transducer" evidence="6">
    <location>
        <begin position="275"/>
        <end position="504"/>
    </location>
</feature>
<dbReference type="Pfam" id="PF12729">
    <property type="entry name" value="4HB_MCP_1"/>
    <property type="match status" value="1"/>
</dbReference>
<dbReference type="InterPro" id="IPR047347">
    <property type="entry name" value="YvaQ-like_sensor"/>
</dbReference>
<evidence type="ECO:0000256" key="1">
    <source>
        <dbReference type="ARBA" id="ARBA00022481"/>
    </source>
</evidence>
<dbReference type="CDD" id="cd11386">
    <property type="entry name" value="MCP_signal"/>
    <property type="match status" value="1"/>
</dbReference>
<proteinExistence type="inferred from homology"/>
<evidence type="ECO:0000256" key="4">
    <source>
        <dbReference type="SAM" id="MobiDB-lite"/>
    </source>
</evidence>
<reference evidence="8" key="1">
    <citation type="submission" date="2022-11" db="EMBL/GenBank/DDBJ databases">
        <title>Robbsia betulipollinis sp. nov., isolated from pollen of birch (Betula pendula).</title>
        <authorList>
            <person name="Shi H."/>
            <person name="Ambika Manirajan B."/>
            <person name="Ratering S."/>
            <person name="Geissler-Plaum R."/>
            <person name="Schnell S."/>
        </authorList>
    </citation>
    <scope>NUCLEOTIDE SEQUENCE</scope>
    <source>
        <strain evidence="8">Bb-Pol-6</strain>
    </source>
</reference>
<dbReference type="PANTHER" id="PTHR43531:SF14">
    <property type="entry name" value="METHYL-ACCEPTING CHEMOTAXIS PROTEIN I-RELATED"/>
    <property type="match status" value="1"/>
</dbReference>
<dbReference type="Gene3D" id="1.10.287.950">
    <property type="entry name" value="Methyl-accepting chemotaxis protein"/>
    <property type="match status" value="1"/>
</dbReference>
<dbReference type="Pfam" id="PF00015">
    <property type="entry name" value="MCPsignal"/>
    <property type="match status" value="1"/>
</dbReference>
<dbReference type="InterPro" id="IPR004089">
    <property type="entry name" value="MCPsignal_dom"/>
</dbReference>
<feature type="domain" description="T-SNARE coiled-coil homology" evidence="7">
    <location>
        <begin position="442"/>
        <end position="496"/>
    </location>
</feature>
<keyword evidence="9" id="KW-1185">Reference proteome</keyword>
<comment type="similarity">
    <text evidence="2">Belongs to the methyl-accepting chemotaxis (MCP) protein family.</text>
</comment>
<dbReference type="PROSITE" id="PS50192">
    <property type="entry name" value="T_SNARE"/>
    <property type="match status" value="1"/>
</dbReference>
<accession>A0ABT3ZJ02</accession>
<keyword evidence="5" id="KW-0472">Membrane</keyword>
<comment type="caution">
    <text evidence="8">The sequence shown here is derived from an EMBL/GenBank/DDBJ whole genome shotgun (WGS) entry which is preliminary data.</text>
</comment>
<dbReference type="InterPro" id="IPR024478">
    <property type="entry name" value="HlyB_4HB_MCP"/>
</dbReference>
<dbReference type="CDD" id="cd19411">
    <property type="entry name" value="MCP2201-like_sensor"/>
    <property type="match status" value="1"/>
</dbReference>
<dbReference type="PRINTS" id="PR00260">
    <property type="entry name" value="CHEMTRNSDUCR"/>
</dbReference>
<keyword evidence="3" id="KW-0807">Transducer</keyword>
<dbReference type="SMART" id="SM00283">
    <property type="entry name" value="MA"/>
    <property type="match status" value="1"/>
</dbReference>
<keyword evidence="1" id="KW-0488">Methylation</keyword>
<dbReference type="InterPro" id="IPR051310">
    <property type="entry name" value="MCP_chemotaxis"/>
</dbReference>
<dbReference type="InterPro" id="IPR004090">
    <property type="entry name" value="Chemotax_Me-accpt_rcpt"/>
</dbReference>
<organism evidence="8 9">
    <name type="scientific">Robbsia betulipollinis</name>
    <dbReference type="NCBI Taxonomy" id="2981849"/>
    <lineage>
        <taxon>Bacteria</taxon>
        <taxon>Pseudomonadati</taxon>
        <taxon>Pseudomonadota</taxon>
        <taxon>Betaproteobacteria</taxon>
        <taxon>Burkholderiales</taxon>
        <taxon>Burkholderiaceae</taxon>
        <taxon>Robbsia</taxon>
    </lineage>
</organism>
<keyword evidence="5" id="KW-1133">Transmembrane helix</keyword>
<dbReference type="RefSeq" id="WP_267845912.1">
    <property type="nucleotide sequence ID" value="NZ_JAPMXC010000001.1"/>
</dbReference>
<evidence type="ECO:0000256" key="5">
    <source>
        <dbReference type="SAM" id="Phobius"/>
    </source>
</evidence>
<feature type="transmembrane region" description="Helical" evidence="5">
    <location>
        <begin position="191"/>
        <end position="211"/>
    </location>
</feature>
<dbReference type="InterPro" id="IPR000727">
    <property type="entry name" value="T_SNARE_dom"/>
</dbReference>
<evidence type="ECO:0000313" key="8">
    <source>
        <dbReference type="EMBL" id="MCY0386481.1"/>
    </source>
</evidence>
<evidence type="ECO:0000313" key="9">
    <source>
        <dbReference type="Proteomes" id="UP001082899"/>
    </source>
</evidence>
<sequence length="520" mass="54855">MFFQSTLASRIATGFATLLLSLVVLTGVGIVQVNKINNSLITINDVNGVKERYAINFRGSVHDRAIAVRDILLVPASELPTVVDHIAQLEAVYQQSAEPMDRLFAAGTGVSPAEQEQLQKIKAAEARTMPLVHQAIAMQQRGETPAAIALVLAQARPAFIEWLASINGFIDMEEGLNSTQTAAARSVGVNFQYLMVGLSIAAILLGSVIAWRITRHITLALGGEPQDVKRITTAIGDGNLALPLNLRTGDTDSILASLGRMQTALRTVVDDVREHADGVSTASGQIAQGSADLAKRTEEQASSLQQTAASMEQVAITVRNTADSAQQARTLATTTATEVERGSTMVQGIVRTMAGITAESNKIADITSVIEGIAFQTNILALNAAVEAARAGEQGRGFAVVATEVRSLAQRSSSAAKEIKGLIGASVERVHTGATEIHGAAEAMAQILSSVRRVNDIVNDIAHASAEQASGVDGVGRSVSHMDESTQQNAALVEQTTAAAQSLDEQSRQLRTAVGVFRTR</sequence>
<name>A0ABT3ZJ02_9BURK</name>
<evidence type="ECO:0000256" key="2">
    <source>
        <dbReference type="ARBA" id="ARBA00029447"/>
    </source>
</evidence>
<protein>
    <submittedName>
        <fullName evidence="8">Methyl-accepting chemotaxis protein</fullName>
    </submittedName>
</protein>
<gene>
    <name evidence="8" type="ORF">OVY01_04330</name>
</gene>
<dbReference type="SUPFAM" id="SSF58104">
    <property type="entry name" value="Methyl-accepting chemotaxis protein (MCP) signaling domain"/>
    <property type="match status" value="1"/>
</dbReference>
<evidence type="ECO:0000256" key="3">
    <source>
        <dbReference type="PROSITE-ProRule" id="PRU00284"/>
    </source>
</evidence>
<evidence type="ECO:0000259" key="7">
    <source>
        <dbReference type="PROSITE" id="PS50192"/>
    </source>
</evidence>
<feature type="region of interest" description="Disordered" evidence="4">
    <location>
        <begin position="469"/>
        <end position="488"/>
    </location>
</feature>
<dbReference type="EMBL" id="JAPMXC010000001">
    <property type="protein sequence ID" value="MCY0386481.1"/>
    <property type="molecule type" value="Genomic_DNA"/>
</dbReference>
<dbReference type="PROSITE" id="PS50111">
    <property type="entry name" value="CHEMOTAXIS_TRANSDUC_2"/>
    <property type="match status" value="1"/>
</dbReference>
<dbReference type="PANTHER" id="PTHR43531">
    <property type="entry name" value="PROTEIN ICFG"/>
    <property type="match status" value="1"/>
</dbReference>
<keyword evidence="5" id="KW-0812">Transmembrane</keyword>
<evidence type="ECO:0000259" key="6">
    <source>
        <dbReference type="PROSITE" id="PS50111"/>
    </source>
</evidence>